<feature type="compositionally biased region" description="Acidic residues" evidence="1">
    <location>
        <begin position="7"/>
        <end position="16"/>
    </location>
</feature>
<name>A0ABN9XWV9_9DINO</name>
<feature type="region of interest" description="Disordered" evidence="1">
    <location>
        <begin position="1"/>
        <end position="26"/>
    </location>
</feature>
<keyword evidence="3" id="KW-1185">Reference proteome</keyword>
<gene>
    <name evidence="2" type="ORF">PCOR1329_LOCUS79542</name>
</gene>
<organism evidence="2 3">
    <name type="scientific">Prorocentrum cordatum</name>
    <dbReference type="NCBI Taxonomy" id="2364126"/>
    <lineage>
        <taxon>Eukaryota</taxon>
        <taxon>Sar</taxon>
        <taxon>Alveolata</taxon>
        <taxon>Dinophyceae</taxon>
        <taxon>Prorocentrales</taxon>
        <taxon>Prorocentraceae</taxon>
        <taxon>Prorocentrum</taxon>
    </lineage>
</organism>
<evidence type="ECO:0000256" key="1">
    <source>
        <dbReference type="SAM" id="MobiDB-lite"/>
    </source>
</evidence>
<protein>
    <submittedName>
        <fullName evidence="2">Uncharacterized protein</fullName>
    </submittedName>
</protein>
<comment type="caution">
    <text evidence="2">The sequence shown here is derived from an EMBL/GenBank/DDBJ whole genome shotgun (WGS) entry which is preliminary data.</text>
</comment>
<evidence type="ECO:0000313" key="3">
    <source>
        <dbReference type="Proteomes" id="UP001189429"/>
    </source>
</evidence>
<evidence type="ECO:0000313" key="2">
    <source>
        <dbReference type="EMBL" id="CAK0903157.1"/>
    </source>
</evidence>
<reference evidence="2" key="1">
    <citation type="submission" date="2023-10" db="EMBL/GenBank/DDBJ databases">
        <authorList>
            <person name="Chen Y."/>
            <person name="Shah S."/>
            <person name="Dougan E. K."/>
            <person name="Thang M."/>
            <person name="Chan C."/>
        </authorList>
    </citation>
    <scope>NUCLEOTIDE SEQUENCE [LARGE SCALE GENOMIC DNA]</scope>
</reference>
<sequence length="86" mass="9478">MWTLSEEACEAADPEEAIASADRSRSASLPLRVYATNGKGYSEPLDVRLPWSSAFSWLSEAPCCLATCGPPECPMRRRQAVRGRME</sequence>
<dbReference type="Proteomes" id="UP001189429">
    <property type="component" value="Unassembled WGS sequence"/>
</dbReference>
<proteinExistence type="predicted"/>
<dbReference type="EMBL" id="CAUYUJ010021173">
    <property type="protein sequence ID" value="CAK0903157.1"/>
    <property type="molecule type" value="Genomic_DNA"/>
</dbReference>
<accession>A0ABN9XWV9</accession>